<dbReference type="SMART" id="SM00668">
    <property type="entry name" value="CTLH"/>
    <property type="match status" value="1"/>
</dbReference>
<feature type="non-terminal residue" evidence="2">
    <location>
        <position position="1"/>
    </location>
</feature>
<dbReference type="Proteomes" id="UP000824469">
    <property type="component" value="Unassembled WGS sequence"/>
</dbReference>
<sequence length="543" mass="61007">EAYEEFKRILLAFIYDKDDQTSPVAEEWSEKRRFELAALMTSTLKARLRVYDPCFSQTLKYLLSVHNGYCYRQAFTSSIAHISNKLFLEERDPPATLRESFYEAPQFNEVDVQALAHAVELPRQGAIDSLRYTDGDLFAAFQNELSRMKLNVAMVDDLVREYCVYRGLVDVSSPSGSDVSLTSRSLKVIPVDTKPDTTCSMNCSIVDIDSGESQAVIKTIVNDLVMEDVPDTCLQKQHIDVEFRSPSDNVYGGEVCSTSGTCQTDKSGVRLAKHPRWKGRQYESVPQVNLSMVSSKLTDCNWLPSGINNKTLDQEQGGLNRLYVDKFGIVLEIRELVRKGMLVKAVEEIKQWSAHFFEKNPVLLFQLKQLEFLKLVEDGDYAGALRVARSDMGPLAQSYTDLLKPLKETMLAFTRPNETASVKCISLSVLGTSLQVALGESLGIEEPLLMKIIRATLYTHAEWFKLQMCTDRFEKLLRINELKETENGMLTTSNTEHNINSCSVPTSQIIGSSSSSRISDGGNRPLDASRELVFNETAILQVM</sequence>
<feature type="non-terminal residue" evidence="2">
    <location>
        <position position="543"/>
    </location>
</feature>
<proteinExistence type="predicted"/>
<gene>
    <name evidence="2" type="ORF">KI387_009548</name>
</gene>
<dbReference type="PANTHER" id="PTHR12864">
    <property type="entry name" value="RAN BINDING PROTEIN 9-RELATED"/>
    <property type="match status" value="1"/>
</dbReference>
<dbReference type="PROSITE" id="PS50897">
    <property type="entry name" value="CTLH"/>
    <property type="match status" value="1"/>
</dbReference>
<reference evidence="2 3" key="1">
    <citation type="journal article" date="2021" name="Nat. Plants">
        <title>The Taxus genome provides insights into paclitaxel biosynthesis.</title>
        <authorList>
            <person name="Xiong X."/>
            <person name="Gou J."/>
            <person name="Liao Q."/>
            <person name="Li Y."/>
            <person name="Zhou Q."/>
            <person name="Bi G."/>
            <person name="Li C."/>
            <person name="Du R."/>
            <person name="Wang X."/>
            <person name="Sun T."/>
            <person name="Guo L."/>
            <person name="Liang H."/>
            <person name="Lu P."/>
            <person name="Wu Y."/>
            <person name="Zhang Z."/>
            <person name="Ro D.K."/>
            <person name="Shang Y."/>
            <person name="Huang S."/>
            <person name="Yan J."/>
        </authorList>
    </citation>
    <scope>NUCLEOTIDE SEQUENCE [LARGE SCALE GENOMIC DNA]</scope>
    <source>
        <strain evidence="2">Ta-2019</strain>
    </source>
</reference>
<protein>
    <recommendedName>
        <fullName evidence="1">CTLH domain-containing protein</fullName>
    </recommendedName>
</protein>
<accession>A0AA38FJK8</accession>
<dbReference type="InterPro" id="IPR050618">
    <property type="entry name" value="Ubq-SigPath_Reg"/>
</dbReference>
<feature type="domain" description="CTLH" evidence="1">
    <location>
        <begin position="326"/>
        <end position="383"/>
    </location>
</feature>
<name>A0AA38FJK8_TAXCH</name>
<dbReference type="InterPro" id="IPR024964">
    <property type="entry name" value="CTLH/CRA"/>
</dbReference>
<dbReference type="InterPro" id="IPR006595">
    <property type="entry name" value="CTLH_C"/>
</dbReference>
<organism evidence="2 3">
    <name type="scientific">Taxus chinensis</name>
    <name type="common">Chinese yew</name>
    <name type="synonym">Taxus wallichiana var. chinensis</name>
    <dbReference type="NCBI Taxonomy" id="29808"/>
    <lineage>
        <taxon>Eukaryota</taxon>
        <taxon>Viridiplantae</taxon>
        <taxon>Streptophyta</taxon>
        <taxon>Embryophyta</taxon>
        <taxon>Tracheophyta</taxon>
        <taxon>Spermatophyta</taxon>
        <taxon>Pinopsida</taxon>
        <taxon>Pinidae</taxon>
        <taxon>Conifers II</taxon>
        <taxon>Cupressales</taxon>
        <taxon>Taxaceae</taxon>
        <taxon>Taxus</taxon>
    </lineage>
</organism>
<dbReference type="EMBL" id="JAHRHJ020000008">
    <property type="protein sequence ID" value="KAH9305144.1"/>
    <property type="molecule type" value="Genomic_DNA"/>
</dbReference>
<evidence type="ECO:0000313" key="2">
    <source>
        <dbReference type="EMBL" id="KAH9305144.1"/>
    </source>
</evidence>
<keyword evidence="3" id="KW-1185">Reference proteome</keyword>
<dbReference type="OMA" id="LIHEYCI"/>
<evidence type="ECO:0000313" key="3">
    <source>
        <dbReference type="Proteomes" id="UP000824469"/>
    </source>
</evidence>
<dbReference type="AlphaFoldDB" id="A0AA38FJK8"/>
<evidence type="ECO:0000259" key="1">
    <source>
        <dbReference type="PROSITE" id="PS50897"/>
    </source>
</evidence>
<dbReference type="Pfam" id="PF10607">
    <property type="entry name" value="CTLH"/>
    <property type="match status" value="1"/>
</dbReference>
<comment type="caution">
    <text evidence="2">The sequence shown here is derived from an EMBL/GenBank/DDBJ whole genome shotgun (WGS) entry which is preliminary data.</text>
</comment>